<reference evidence="2 3" key="1">
    <citation type="submission" date="2011-03" db="EMBL/GenBank/DDBJ databases">
        <title>The complete genome of Archaeoglobus veneficus SNP6.</title>
        <authorList>
            <consortium name="US DOE Joint Genome Institute (JGI-PGF)"/>
            <person name="Lucas S."/>
            <person name="Copeland A."/>
            <person name="Lapidus A."/>
            <person name="Bruce D."/>
            <person name="Goodwin L."/>
            <person name="Pitluck S."/>
            <person name="Kyrpides N."/>
            <person name="Mavromatis K."/>
            <person name="Pagani I."/>
            <person name="Ivanova N."/>
            <person name="Mikhailova N."/>
            <person name="Lu M."/>
            <person name="Detter J.C."/>
            <person name="Tapia R."/>
            <person name="Han C."/>
            <person name="Land M."/>
            <person name="Hauser L."/>
            <person name="Markowitz V."/>
            <person name="Cheng J.-F."/>
            <person name="Hugenholtz P."/>
            <person name="Woyke T."/>
            <person name="Wu D."/>
            <person name="Spring S."/>
            <person name="Brambilla E."/>
            <person name="Klenk H.-P."/>
            <person name="Eisen J.A."/>
        </authorList>
    </citation>
    <scope>NUCLEOTIDE SEQUENCE [LARGE SCALE GENOMIC DNA]</scope>
    <source>
        <strain>SNP6</strain>
    </source>
</reference>
<dbReference type="GeneID" id="10393917"/>
<sequence length="477" mass="53253">MREKIPSGVPGFDEILRGGLERGWAYLLKGGPGSGKTIFGLQFLLEGAKRGEKVVYVSFDEPKEEVQLQAESFGWSLDHPNLYFIDKVSEMDILTSDLMFIDFDSVSEIHSLIDSIIRLEELKGASRVFIDGMSILRDASKDPSIYRRIVSSVIRFLNSKNITSLIAEELVTEVGREIISYLTSGEFVLEKVVRDDGEVFRIVNVLKYRGGNAWLGKHYFDITPEGIVVYPIIPVNAEKKVEKKVVSTGNKRLDSMLGGGIYEGSDVLIAGKSGVGKTNTCLQVLIENDRRGRAGILYSFEESEEVIAHRLETLFNYRPSKLVVKHLSPYGMNLGRFYRMVVEDVETLNPGVVAIDPINSLQRMTLSAEELTRAIELLASYLSAKGIIILQTFEVSQAADVFHFTGGGISYLCDYLILGRYMELNGELLKVIAVMKNRFGDHERTLRILEIKSGEGLRIGEPLKNYTGLMSGVLEKV</sequence>
<gene>
    <name evidence="2" type="ordered locus">Arcve_0814</name>
</gene>
<accession>F2KRY8</accession>
<feature type="domain" description="KaiC" evidence="1">
    <location>
        <begin position="3"/>
        <end position="243"/>
    </location>
</feature>
<dbReference type="InterPro" id="IPR010624">
    <property type="entry name" value="KaiC_dom"/>
</dbReference>
<dbReference type="KEGG" id="ave:Arcve_0814"/>
<dbReference type="PROSITE" id="PS51146">
    <property type="entry name" value="KAIC"/>
    <property type="match status" value="2"/>
</dbReference>
<dbReference type="OrthoDB" id="51567at2157"/>
<dbReference type="HOGENOM" id="CLU_023669_4_2_2"/>
<dbReference type="InterPro" id="IPR027417">
    <property type="entry name" value="P-loop_NTPase"/>
</dbReference>
<dbReference type="Proteomes" id="UP000008136">
    <property type="component" value="Chromosome"/>
</dbReference>
<dbReference type="PRINTS" id="PR01874">
    <property type="entry name" value="DNAREPAIRADA"/>
</dbReference>
<evidence type="ECO:0000259" key="1">
    <source>
        <dbReference type="PROSITE" id="PS51146"/>
    </source>
</evidence>
<dbReference type="GO" id="GO:0004674">
    <property type="term" value="F:protein serine/threonine kinase activity"/>
    <property type="evidence" value="ECO:0007669"/>
    <property type="project" value="UniProtKB-EC"/>
</dbReference>
<evidence type="ECO:0000313" key="2">
    <source>
        <dbReference type="EMBL" id="AEA46829.1"/>
    </source>
</evidence>
<dbReference type="eggNOG" id="arCOG01174">
    <property type="taxonomic scope" value="Archaea"/>
</dbReference>
<dbReference type="Pfam" id="PF06745">
    <property type="entry name" value="ATPase"/>
    <property type="match status" value="2"/>
</dbReference>
<organism evidence="2 3">
    <name type="scientific">Archaeoglobus veneficus (strain DSM 11195 / SNP6)</name>
    <dbReference type="NCBI Taxonomy" id="693661"/>
    <lineage>
        <taxon>Archaea</taxon>
        <taxon>Methanobacteriati</taxon>
        <taxon>Methanobacteriota</taxon>
        <taxon>Archaeoglobi</taxon>
        <taxon>Archaeoglobales</taxon>
        <taxon>Archaeoglobaceae</taxon>
        <taxon>Archaeoglobus</taxon>
    </lineage>
</organism>
<proteinExistence type="predicted"/>
<dbReference type="EMBL" id="CP002588">
    <property type="protein sequence ID" value="AEA46829.1"/>
    <property type="molecule type" value="Genomic_DNA"/>
</dbReference>
<keyword evidence="2" id="KW-0808">Transferase</keyword>
<dbReference type="STRING" id="693661.Arcve_0814"/>
<dbReference type="GO" id="GO:0005524">
    <property type="term" value="F:ATP binding"/>
    <property type="evidence" value="ECO:0007669"/>
    <property type="project" value="InterPro"/>
</dbReference>
<dbReference type="AlphaFoldDB" id="F2KRY8"/>
<protein>
    <submittedName>
        <fullName evidence="2">Putative circadian clock protein, KaiC</fullName>
        <ecNumber evidence="2">2.7.11.1</ecNumber>
    </submittedName>
</protein>
<dbReference type="InterPro" id="IPR014774">
    <property type="entry name" value="KaiC-like_dom"/>
</dbReference>
<dbReference type="SUPFAM" id="SSF52540">
    <property type="entry name" value="P-loop containing nucleoside triphosphate hydrolases"/>
    <property type="match status" value="2"/>
</dbReference>
<keyword evidence="3" id="KW-1185">Reference proteome</keyword>
<dbReference type="Gene3D" id="3.40.50.300">
    <property type="entry name" value="P-loop containing nucleotide triphosphate hydrolases"/>
    <property type="match status" value="2"/>
</dbReference>
<evidence type="ECO:0000313" key="3">
    <source>
        <dbReference type="Proteomes" id="UP000008136"/>
    </source>
</evidence>
<dbReference type="EC" id="2.7.11.1" evidence="2"/>
<dbReference type="PANTHER" id="PTHR42926:SF1">
    <property type="entry name" value="CIRCADIAN CLOCK OSCILLATOR PROTEIN KAIC 1"/>
    <property type="match status" value="1"/>
</dbReference>
<dbReference type="InterPro" id="IPR051347">
    <property type="entry name" value="Circadian_clock_KaiC-rel"/>
</dbReference>
<name>F2KRY8_ARCVS</name>
<dbReference type="RefSeq" id="WP_013683501.1">
    <property type="nucleotide sequence ID" value="NC_015320.1"/>
</dbReference>
<dbReference type="PANTHER" id="PTHR42926">
    <property type="match status" value="1"/>
</dbReference>
<feature type="domain" description="KaiC" evidence="1">
    <location>
        <begin position="244"/>
        <end position="473"/>
    </location>
</feature>